<dbReference type="GO" id="GO:0051241">
    <property type="term" value="P:negative regulation of multicellular organismal process"/>
    <property type="evidence" value="ECO:0007669"/>
    <property type="project" value="UniProtKB-ARBA"/>
</dbReference>
<evidence type="ECO:0000256" key="9">
    <source>
        <dbReference type="ARBA" id="ARBA00023136"/>
    </source>
</evidence>
<dbReference type="GO" id="GO:0043235">
    <property type="term" value="C:receptor complex"/>
    <property type="evidence" value="ECO:0007669"/>
    <property type="project" value="TreeGrafter"/>
</dbReference>
<dbReference type="PRINTS" id="PR00010">
    <property type="entry name" value="EGFBLOOD"/>
</dbReference>
<feature type="disulfide bond" evidence="12">
    <location>
        <begin position="1531"/>
        <end position="1540"/>
    </location>
</feature>
<feature type="domain" description="G-protein coupled receptors family 2 profile 2" evidence="17">
    <location>
        <begin position="670"/>
        <end position="917"/>
    </location>
</feature>
<feature type="domain" description="EGF-like" evidence="15">
    <location>
        <begin position="1543"/>
        <end position="1579"/>
    </location>
</feature>
<dbReference type="CDD" id="cd01450">
    <property type="entry name" value="vWFA_subfamily_ECM"/>
    <property type="match status" value="1"/>
</dbReference>
<feature type="signal peptide" evidence="14">
    <location>
        <begin position="1"/>
        <end position="21"/>
    </location>
</feature>
<evidence type="ECO:0000259" key="16">
    <source>
        <dbReference type="PROSITE" id="PS50234"/>
    </source>
</evidence>
<feature type="domain" description="EGF-like" evidence="15">
    <location>
        <begin position="1505"/>
        <end position="1541"/>
    </location>
</feature>
<comment type="caution">
    <text evidence="12">Lacks conserved residue(s) required for the propagation of feature annotation.</text>
</comment>
<dbReference type="GO" id="GO:0005509">
    <property type="term" value="F:calcium ion binding"/>
    <property type="evidence" value="ECO:0007669"/>
    <property type="project" value="InterPro"/>
</dbReference>
<dbReference type="FunFam" id="2.10.25.10:FF:000247">
    <property type="entry name" value="Delta/notch like EGF repeat containing"/>
    <property type="match status" value="1"/>
</dbReference>
<evidence type="ECO:0000256" key="12">
    <source>
        <dbReference type="PROSITE-ProRule" id="PRU00076"/>
    </source>
</evidence>
<dbReference type="InterPro" id="IPR000152">
    <property type="entry name" value="EGF-type_Asp/Asn_hydroxyl_site"/>
</dbReference>
<feature type="domain" description="EGF-like" evidence="15">
    <location>
        <begin position="1277"/>
        <end position="1313"/>
    </location>
</feature>
<feature type="domain" description="EGF-like" evidence="15">
    <location>
        <begin position="1391"/>
        <end position="1427"/>
    </location>
</feature>
<feature type="domain" description="EGF-like" evidence="15">
    <location>
        <begin position="1163"/>
        <end position="1199"/>
    </location>
</feature>
<feature type="disulfide bond" evidence="12">
    <location>
        <begin position="1341"/>
        <end position="1350"/>
    </location>
</feature>
<dbReference type="Gene3D" id="2.10.25.10">
    <property type="entry name" value="Laminin"/>
    <property type="match status" value="14"/>
</dbReference>
<feature type="chain" id="PRO_5026910564" description="NOTCH1" evidence="14">
    <location>
        <begin position="22"/>
        <end position="1998"/>
    </location>
</feature>
<feature type="disulfide bond" evidence="12">
    <location>
        <begin position="1189"/>
        <end position="1198"/>
    </location>
</feature>
<dbReference type="CDD" id="cd00198">
    <property type="entry name" value="vWFA"/>
    <property type="match status" value="1"/>
</dbReference>
<dbReference type="Pfam" id="PF00002">
    <property type="entry name" value="7tm_2"/>
    <property type="match status" value="1"/>
</dbReference>
<evidence type="ECO:0000256" key="5">
    <source>
        <dbReference type="ARBA" id="ARBA00022729"/>
    </source>
</evidence>
<dbReference type="InterPro" id="IPR036465">
    <property type="entry name" value="vWFA_dom_sf"/>
</dbReference>
<sequence length="1998" mass="222672">MRRRMLKFFSIISILIELSIEQKANETWKNDALIQYHNFCGSEKCKVQGIHLSSTEHNPVTSICHSCSCTFDCIKRGNCCPEIEFLFPDRICENEIFYDKSMRDVNILKINQTDHKVVKVCPAHTPDDLNSKCKLKRNLTEKLTTLPVTSLDSFLTYDSIYCSECNNDNYNIQSWFPDFDCSKMTDFNTLNSLNEIIELALENNCIILANNQNLPVQICIENPSVFISECNQTGTWFSDNDAIVNACQSIDQPIGMFRNVFCYMCNPPSGNIEIITTCLPSDSKNYSKLCDSTNLDRSMYPFKNRYCYLCNINATTEFVSDIFYSENSARIGHVYYIFSRYCNSGFMLGTYDDLHVVNSSFDVEDTLPYETKADDNTDDSVSFTRQWQYTITCPSREVFSLFYNINQIKTESKSRGCTFQIEMPKICRDLKCSPGKLLLNNTCIPLLRTTTGLCYIFAVGFNVIVYDNNIDSKGNTLLKMLGSEVLYHLITQLPEAELSQTSINVMSESSCRNLKALFSGYIYLGLCAEGRVDRLHMEENLLQLVDSTIKINTSNVAAEVVLKRNDKAFNLPSLVTSLQFSDVCIFQSSRFLSDDLPIHYHVNDLLLCTQVELSEKEYVKQSSDRHLQINGFSLGPNDFLVVKENKIRVCSDKYIQVISDISEEPMDIPMLVVRSICNIISLICLLLTFITYSLFKVLMTVPGQNNMTLVFCLILNEILFHIRLYEIKEDNACKIIGVLQHFFILSVFTSFNICTFHIYRVFTSSFSRNLNSNFHVACKYKAYVFGLPTMIVACNIVVTYIIEESIGYGGKLCFILLRTAVIATFLFPIGGILLSNAFMFAAAIRHICNTPKVSSENQPRDKRNDVVIYFKLFAITGCSWMFQFIDSFLPKSFFSILISICNMLTGLFIFVSYIWNKRVFKLYKSLLTGKQDEKSWKYRKDIQSKTTNESHIGTGMDYLDDTNGNTKAVLFNLTRRNTMVLSNYAFIFILIGLLELSIAHNAEVHAPWKIQSREAHSFLTAPTRNKRSDPACNTNEPYCEANKHSCMMHNEQSREHYCGQGHTCTATQACYLSTPCPAHYVLGCTDNQCLSFPCENGGTCQETSSTTYECQCDPGWDPATNCAEEIDECSSSPCQNGGTCTDMLNDYVCSCTPGYTEKNCQTDIDECASFPCQNSGTCTDHVNEYSCSCVPGYTGINCQTDYNECGSNPCQNGGTCTDHLNGYSCSCVQGYNGDDCQTDINECASNPCQHSGTCRDQVDGYSCSCDSGYDGLNCQSDINECASNPCQNSGTCADHVNKYSCSCVPGYSGINCQTDINECASDPCQNAGTCTDQVNAYMCTCDLGYAGENCQTDVNECASNPCENGGSCTDNVNRYTCSCVPGYIGSNCQTDMNECTSIPCQNSGTCTDHLNGYSCSCVPGYTDSNCQTDYNECGSNPCQNGGTCTDHLNGYSCSCIPGYNGVNCQTDINECASNPCQNGGSCSDHVNGYSCSCVPGYLGLICQTDINECASNPCQNGGTCTDQVNAFMCACMLGYAGVICQTDINECASNPCENGGSCTDYVNKYTCSCVPGYLGSNCQTDYDECQSNPCMNTGSCKNLINSYSCDCSGRYKGDVCQTDCRPGPADIVFIVDTSSSLVTHINRSLDFITEFIKRIPIGRDDFQVGVITYDFETNVLFDLDDHNTTSGMIAELQHIKGEDAATYTLPALQKAKEMVTNSSMGARRTSSYIILLYDGLSTDRNNAVNEAMLINSIGGRIITAAVGQSISYSELLLISEKQYYTFSTSFLDDMLNYILKETVPDNCTDCSMVTGSEVILLLDTSKNQTKEDYNQRLTAIRRTIENVLTYNPNADVGMFSYSDEVEQVFNLSWSSDIDELIAAALQVRVDKLNTISNLSHALNHIREGNLFKSSRKLIVLFSNGMWNNVDEIDMEVKLLKQQDIHTFGVASGKDCNVDNFAGVLNDPSYIFDVEDDGYTSLESLAAITKYYNCTDNIFIKRQ</sequence>
<dbReference type="GO" id="GO:0003008">
    <property type="term" value="P:system process"/>
    <property type="evidence" value="ECO:0007669"/>
    <property type="project" value="UniProtKB-ARBA"/>
</dbReference>
<feature type="disulfide bond" evidence="12">
    <location>
        <begin position="1455"/>
        <end position="1464"/>
    </location>
</feature>
<feature type="domain" description="EGF-like" evidence="15">
    <location>
        <begin position="1315"/>
        <end position="1351"/>
    </location>
</feature>
<feature type="domain" description="EGF-like" evidence="15">
    <location>
        <begin position="1201"/>
        <end position="1237"/>
    </location>
</feature>
<dbReference type="SMART" id="SM00181">
    <property type="entry name" value="EGF"/>
    <property type="match status" value="14"/>
</dbReference>
<accession>A0A6J8ACE6</accession>
<dbReference type="InterPro" id="IPR000742">
    <property type="entry name" value="EGF"/>
</dbReference>
<dbReference type="PROSITE" id="PS00022">
    <property type="entry name" value="EGF_1"/>
    <property type="match status" value="11"/>
</dbReference>
<dbReference type="PROSITE" id="PS01187">
    <property type="entry name" value="EGF_CA"/>
    <property type="match status" value="6"/>
</dbReference>
<dbReference type="SUPFAM" id="SSF57196">
    <property type="entry name" value="EGF/Laminin"/>
    <property type="match status" value="12"/>
</dbReference>
<keyword evidence="8 13" id="KW-1133">Transmembrane helix</keyword>
<feature type="disulfide bond" evidence="12">
    <location>
        <begin position="1265"/>
        <end position="1274"/>
    </location>
</feature>
<dbReference type="GO" id="GO:0120025">
    <property type="term" value="C:plasma membrane bounded cell projection"/>
    <property type="evidence" value="ECO:0007669"/>
    <property type="project" value="UniProtKB-ARBA"/>
</dbReference>
<evidence type="ECO:0000256" key="8">
    <source>
        <dbReference type="ARBA" id="ARBA00022989"/>
    </source>
</evidence>
<evidence type="ECO:0000313" key="19">
    <source>
        <dbReference type="Proteomes" id="UP000507470"/>
    </source>
</evidence>
<feature type="domain" description="EGF-like" evidence="15">
    <location>
        <begin position="1353"/>
        <end position="1389"/>
    </location>
</feature>
<evidence type="ECO:0008006" key="20">
    <source>
        <dbReference type="Google" id="ProtNLM"/>
    </source>
</evidence>
<evidence type="ECO:0000256" key="3">
    <source>
        <dbReference type="ARBA" id="ARBA00022536"/>
    </source>
</evidence>
<dbReference type="PROSITE" id="PS00010">
    <property type="entry name" value="ASX_HYDROXYL"/>
    <property type="match status" value="13"/>
</dbReference>
<evidence type="ECO:0000256" key="11">
    <source>
        <dbReference type="ARBA" id="ARBA00023180"/>
    </source>
</evidence>
<dbReference type="FunFam" id="2.10.25.10:FF:000520">
    <property type="entry name" value="Predicted protein"/>
    <property type="match status" value="1"/>
</dbReference>
<dbReference type="PROSITE" id="PS01186">
    <property type="entry name" value="EGF_2"/>
    <property type="match status" value="13"/>
</dbReference>
<evidence type="ECO:0000256" key="4">
    <source>
        <dbReference type="ARBA" id="ARBA00022692"/>
    </source>
</evidence>
<dbReference type="InterPro" id="IPR051355">
    <property type="entry name" value="Notch/Slit_guidance"/>
</dbReference>
<keyword evidence="4 13" id="KW-0812">Transmembrane</keyword>
<dbReference type="GO" id="GO:0007411">
    <property type="term" value="P:axon guidance"/>
    <property type="evidence" value="ECO:0007669"/>
    <property type="project" value="TreeGrafter"/>
</dbReference>
<feature type="disulfide bond" evidence="12">
    <location>
        <begin position="1417"/>
        <end position="1426"/>
    </location>
</feature>
<feature type="domain" description="VWFA" evidence="16">
    <location>
        <begin position="1626"/>
        <end position="1799"/>
    </location>
</feature>
<feature type="domain" description="EGF-like" evidence="15">
    <location>
        <begin position="1467"/>
        <end position="1503"/>
    </location>
</feature>
<dbReference type="CDD" id="cd15039">
    <property type="entry name" value="7tmB3_Methuselah-like"/>
    <property type="match status" value="1"/>
</dbReference>
<dbReference type="InterPro" id="IPR018097">
    <property type="entry name" value="EGF_Ca-bd_CS"/>
</dbReference>
<dbReference type="SMART" id="SM00327">
    <property type="entry name" value="VWA"/>
    <property type="match status" value="2"/>
</dbReference>
<dbReference type="GO" id="GO:0009986">
    <property type="term" value="C:cell surface"/>
    <property type="evidence" value="ECO:0007669"/>
    <property type="project" value="TreeGrafter"/>
</dbReference>
<keyword evidence="19" id="KW-1185">Reference proteome</keyword>
<dbReference type="GO" id="GO:0051240">
    <property type="term" value="P:positive regulation of multicellular organismal process"/>
    <property type="evidence" value="ECO:0007669"/>
    <property type="project" value="UniProtKB-ARBA"/>
</dbReference>
<feature type="domain" description="EGF-like" evidence="15">
    <location>
        <begin position="1239"/>
        <end position="1275"/>
    </location>
</feature>
<feature type="transmembrane region" description="Helical" evidence="13">
    <location>
        <begin position="891"/>
        <end position="915"/>
    </location>
</feature>
<dbReference type="GO" id="GO:0004930">
    <property type="term" value="F:G protein-coupled receptor activity"/>
    <property type="evidence" value="ECO:0007669"/>
    <property type="project" value="InterPro"/>
</dbReference>
<feature type="domain" description="EGF-like" evidence="15">
    <location>
        <begin position="1581"/>
        <end position="1617"/>
    </location>
</feature>
<dbReference type="FunFam" id="2.10.25.10:FF:000122">
    <property type="entry name" value="Protein crumbs homolog 2"/>
    <property type="match status" value="1"/>
</dbReference>
<keyword evidence="9 13" id="KW-0472">Membrane</keyword>
<comment type="subcellular location">
    <subcellularLocation>
        <location evidence="1">Membrane</location>
        <topology evidence="1">Multi-pass membrane protein</topology>
    </subcellularLocation>
    <subcellularLocation>
        <location evidence="2">Membrane</location>
        <topology evidence="2">Single-pass membrane protein</topology>
    </subcellularLocation>
</comment>
<dbReference type="Pfam" id="PF00008">
    <property type="entry name" value="EGF"/>
    <property type="match status" value="12"/>
</dbReference>
<dbReference type="GO" id="GO:0005886">
    <property type="term" value="C:plasma membrane"/>
    <property type="evidence" value="ECO:0007669"/>
    <property type="project" value="TreeGrafter"/>
</dbReference>
<keyword evidence="11" id="KW-0325">Glycoprotein</keyword>
<feature type="disulfide bond" evidence="12">
    <location>
        <begin position="1607"/>
        <end position="1616"/>
    </location>
</feature>
<evidence type="ECO:0000256" key="7">
    <source>
        <dbReference type="ARBA" id="ARBA00022837"/>
    </source>
</evidence>
<dbReference type="SMART" id="SM00179">
    <property type="entry name" value="EGF_CA"/>
    <property type="match status" value="14"/>
</dbReference>
<dbReference type="InterPro" id="IPR002035">
    <property type="entry name" value="VWF_A"/>
</dbReference>
<evidence type="ECO:0000256" key="6">
    <source>
        <dbReference type="ARBA" id="ARBA00022737"/>
    </source>
</evidence>
<proteinExistence type="predicted"/>
<reference evidence="18 19" key="1">
    <citation type="submission" date="2020-06" db="EMBL/GenBank/DDBJ databases">
        <authorList>
            <person name="Li R."/>
            <person name="Bekaert M."/>
        </authorList>
    </citation>
    <scope>NUCLEOTIDE SEQUENCE [LARGE SCALE GENOMIC DNA]</scope>
    <source>
        <strain evidence="19">wild</strain>
    </source>
</reference>
<dbReference type="Pfam" id="PF12661">
    <property type="entry name" value="hEGF"/>
    <property type="match status" value="2"/>
</dbReference>
<evidence type="ECO:0000313" key="18">
    <source>
        <dbReference type="EMBL" id="CAC5366077.1"/>
    </source>
</evidence>
<evidence type="ECO:0000256" key="1">
    <source>
        <dbReference type="ARBA" id="ARBA00004141"/>
    </source>
</evidence>
<evidence type="ECO:0000259" key="17">
    <source>
        <dbReference type="PROSITE" id="PS50261"/>
    </source>
</evidence>
<dbReference type="PANTHER" id="PTHR45836">
    <property type="entry name" value="SLIT HOMOLOG"/>
    <property type="match status" value="1"/>
</dbReference>
<feature type="disulfide bond" evidence="12">
    <location>
        <begin position="1303"/>
        <end position="1312"/>
    </location>
</feature>
<keyword evidence="6" id="KW-0677">Repeat</keyword>
<dbReference type="CDD" id="cd00054">
    <property type="entry name" value="EGF_CA"/>
    <property type="match status" value="13"/>
</dbReference>
<keyword evidence="7" id="KW-0106">Calcium</keyword>
<dbReference type="EMBL" id="CACVKT020001213">
    <property type="protein sequence ID" value="CAC5366077.1"/>
    <property type="molecule type" value="Genomic_DNA"/>
</dbReference>
<dbReference type="SUPFAM" id="SSF53300">
    <property type="entry name" value="vWA-like"/>
    <property type="match status" value="2"/>
</dbReference>
<keyword evidence="5 14" id="KW-0732">Signal</keyword>
<dbReference type="PROSITE" id="PS50234">
    <property type="entry name" value="VWFA"/>
    <property type="match status" value="2"/>
</dbReference>
<keyword evidence="3 12" id="KW-0245">EGF-like domain</keyword>
<dbReference type="Gene3D" id="1.20.1070.10">
    <property type="entry name" value="Rhodopsin 7-helix transmembrane proteins"/>
    <property type="match status" value="1"/>
</dbReference>
<dbReference type="FunFam" id="2.10.25.10:FF:000004">
    <property type="entry name" value="Neurogenic locus notch 1"/>
    <property type="match status" value="6"/>
</dbReference>
<dbReference type="InterPro" id="IPR001881">
    <property type="entry name" value="EGF-like_Ca-bd_dom"/>
</dbReference>
<feature type="transmembrane region" description="Helical" evidence="13">
    <location>
        <begin position="980"/>
        <end position="999"/>
    </location>
</feature>
<dbReference type="PANTHER" id="PTHR45836:SF13">
    <property type="entry name" value="PROTEIN CRUMBS"/>
    <property type="match status" value="1"/>
</dbReference>
<organism evidence="18 19">
    <name type="scientific">Mytilus coruscus</name>
    <name type="common">Sea mussel</name>
    <dbReference type="NCBI Taxonomy" id="42192"/>
    <lineage>
        <taxon>Eukaryota</taxon>
        <taxon>Metazoa</taxon>
        <taxon>Spiralia</taxon>
        <taxon>Lophotrochozoa</taxon>
        <taxon>Mollusca</taxon>
        <taxon>Bivalvia</taxon>
        <taxon>Autobranchia</taxon>
        <taxon>Pteriomorphia</taxon>
        <taxon>Mytilida</taxon>
        <taxon>Mytiloidea</taxon>
        <taxon>Mytilidae</taxon>
        <taxon>Mytilinae</taxon>
        <taxon>Mytilus</taxon>
    </lineage>
</organism>
<feature type="transmembrane region" description="Helical" evidence="13">
    <location>
        <begin position="671"/>
        <end position="695"/>
    </location>
</feature>
<dbReference type="InterPro" id="IPR017981">
    <property type="entry name" value="GPCR_2-like_7TM"/>
</dbReference>
<feature type="disulfide bond" evidence="12">
    <location>
        <begin position="1493"/>
        <end position="1502"/>
    </location>
</feature>
<evidence type="ECO:0000256" key="2">
    <source>
        <dbReference type="ARBA" id="ARBA00004167"/>
    </source>
</evidence>
<gene>
    <name evidence="18" type="ORF">MCOR_6510</name>
</gene>
<dbReference type="InterPro" id="IPR000832">
    <property type="entry name" value="GPCR_2_secretin-like"/>
</dbReference>
<evidence type="ECO:0000256" key="14">
    <source>
        <dbReference type="SAM" id="SignalP"/>
    </source>
</evidence>
<dbReference type="InterPro" id="IPR013032">
    <property type="entry name" value="EGF-like_CS"/>
</dbReference>
<feature type="disulfide bond" evidence="12">
    <location>
        <begin position="1227"/>
        <end position="1236"/>
    </location>
</feature>
<feature type="domain" description="VWFA" evidence="16">
    <location>
        <begin position="1813"/>
        <end position="1986"/>
    </location>
</feature>
<feature type="transmembrane region" description="Helical" evidence="13">
    <location>
        <begin position="737"/>
        <end position="759"/>
    </location>
</feature>
<protein>
    <recommendedName>
        <fullName evidence="20">NOTCH1</fullName>
    </recommendedName>
</protein>
<feature type="domain" description="EGF-like" evidence="15">
    <location>
        <begin position="1125"/>
        <end position="1161"/>
    </location>
</feature>
<evidence type="ECO:0000256" key="13">
    <source>
        <dbReference type="SAM" id="Phobius"/>
    </source>
</evidence>
<feature type="domain" description="EGF-like" evidence="15">
    <location>
        <begin position="1085"/>
        <end position="1123"/>
    </location>
</feature>
<dbReference type="PROSITE" id="PS50261">
    <property type="entry name" value="G_PROTEIN_RECEP_F2_4"/>
    <property type="match status" value="1"/>
</dbReference>
<dbReference type="Pfam" id="PF00092">
    <property type="entry name" value="VWA"/>
    <property type="match status" value="2"/>
</dbReference>
<keyword evidence="10 12" id="KW-1015">Disulfide bond</keyword>
<feature type="disulfide bond" evidence="12">
    <location>
        <begin position="1379"/>
        <end position="1388"/>
    </location>
</feature>
<feature type="disulfide bond" evidence="12">
    <location>
        <begin position="1151"/>
        <end position="1160"/>
    </location>
</feature>
<feature type="disulfide bond" evidence="12">
    <location>
        <begin position="1569"/>
        <end position="1578"/>
    </location>
</feature>
<evidence type="ECO:0000259" key="15">
    <source>
        <dbReference type="PROSITE" id="PS50026"/>
    </source>
</evidence>
<feature type="domain" description="EGF-like" evidence="15">
    <location>
        <begin position="1429"/>
        <end position="1465"/>
    </location>
</feature>
<dbReference type="GO" id="GO:0007219">
    <property type="term" value="P:Notch signaling pathway"/>
    <property type="evidence" value="ECO:0007669"/>
    <property type="project" value="TreeGrafter"/>
</dbReference>
<dbReference type="Gene3D" id="3.40.50.410">
    <property type="entry name" value="von Willebrand factor, type A domain"/>
    <property type="match status" value="2"/>
</dbReference>
<feature type="transmembrane region" description="Helical" evidence="13">
    <location>
        <begin position="780"/>
        <end position="802"/>
    </location>
</feature>
<name>A0A6J8ACE6_MYTCO</name>
<dbReference type="OrthoDB" id="283575at2759"/>
<dbReference type="Proteomes" id="UP000507470">
    <property type="component" value="Unassembled WGS sequence"/>
</dbReference>
<dbReference type="FunFam" id="2.10.25.10:FF:000143">
    <property type="entry name" value="Protein crumbs 1"/>
    <property type="match status" value="4"/>
</dbReference>
<dbReference type="PROSITE" id="PS50026">
    <property type="entry name" value="EGF_3"/>
    <property type="match status" value="14"/>
</dbReference>
<feature type="transmembrane region" description="Helical" evidence="13">
    <location>
        <begin position="866"/>
        <end position="885"/>
    </location>
</feature>
<evidence type="ECO:0000256" key="10">
    <source>
        <dbReference type="ARBA" id="ARBA00023157"/>
    </source>
</evidence>
<feature type="transmembrane region" description="Helical" evidence="13">
    <location>
        <begin position="822"/>
        <end position="845"/>
    </location>
</feature>